<evidence type="ECO:0000313" key="2">
    <source>
        <dbReference type="Proteomes" id="UP001596405"/>
    </source>
</evidence>
<gene>
    <name evidence="1" type="ORF">ACFQHR_06935</name>
</gene>
<reference evidence="2" key="1">
    <citation type="journal article" date="2019" name="Int. J. Syst. Evol. Microbiol.">
        <title>The Global Catalogue of Microorganisms (GCM) 10K type strain sequencing project: providing services to taxonomists for standard genome sequencing and annotation.</title>
        <authorList>
            <consortium name="The Broad Institute Genomics Platform"/>
            <consortium name="The Broad Institute Genome Sequencing Center for Infectious Disease"/>
            <person name="Wu L."/>
            <person name="Ma J."/>
        </authorList>
    </citation>
    <scope>NUCLEOTIDE SEQUENCE [LARGE SCALE GENOMIC DNA]</scope>
    <source>
        <strain evidence="2">CGMCC 4.7393</strain>
    </source>
</reference>
<dbReference type="RefSeq" id="WP_153042034.1">
    <property type="nucleotide sequence ID" value="NZ_JBHSYQ010000003.1"/>
</dbReference>
<protein>
    <submittedName>
        <fullName evidence="1">Uncharacterized protein</fullName>
    </submittedName>
</protein>
<organism evidence="1 2">
    <name type="scientific">Rufibacter roseus</name>
    <dbReference type="NCBI Taxonomy" id="1567108"/>
    <lineage>
        <taxon>Bacteria</taxon>
        <taxon>Pseudomonadati</taxon>
        <taxon>Bacteroidota</taxon>
        <taxon>Cytophagia</taxon>
        <taxon>Cytophagales</taxon>
        <taxon>Hymenobacteraceae</taxon>
        <taxon>Rufibacter</taxon>
    </lineage>
</organism>
<accession>A0ABW2DL90</accession>
<proteinExistence type="predicted"/>
<comment type="caution">
    <text evidence="1">The sequence shown here is derived from an EMBL/GenBank/DDBJ whole genome shotgun (WGS) entry which is preliminary data.</text>
</comment>
<keyword evidence="2" id="KW-1185">Reference proteome</keyword>
<dbReference type="EMBL" id="JBHSYQ010000003">
    <property type="protein sequence ID" value="MFC6997353.1"/>
    <property type="molecule type" value="Genomic_DNA"/>
</dbReference>
<dbReference type="Proteomes" id="UP001596405">
    <property type="component" value="Unassembled WGS sequence"/>
</dbReference>
<sequence>MRSSIAKAATADLNLHYLLPLSACVPLALRCPLPQDGLRKVWSLITSFDSGLATQDSELIQEGWVQ</sequence>
<evidence type="ECO:0000313" key="1">
    <source>
        <dbReference type="EMBL" id="MFC6997353.1"/>
    </source>
</evidence>
<name>A0ABW2DL90_9BACT</name>